<dbReference type="FunFam" id="3.30.300.30:FF:000007">
    <property type="entry name" value="4-coumarate--CoA ligase 2"/>
    <property type="match status" value="1"/>
</dbReference>
<dbReference type="Proteomes" id="UP000053240">
    <property type="component" value="Unassembled WGS sequence"/>
</dbReference>
<keyword evidence="7" id="KW-0560">Oxidoreductase</keyword>
<dbReference type="Gene3D" id="3.30.300.30">
    <property type="match status" value="1"/>
</dbReference>
<gene>
    <name evidence="7" type="ORF">RR48_11181</name>
</gene>
<evidence type="ECO:0000256" key="2">
    <source>
        <dbReference type="ARBA" id="ARBA00006432"/>
    </source>
</evidence>
<dbReference type="STRING" id="76193.A0A194QRL9"/>
<evidence type="ECO:0000313" key="7">
    <source>
        <dbReference type="EMBL" id="KPJ07625.1"/>
    </source>
</evidence>
<evidence type="ECO:0000256" key="3">
    <source>
        <dbReference type="ARBA" id="ARBA00022598"/>
    </source>
</evidence>
<dbReference type="Pfam" id="PF13193">
    <property type="entry name" value="AMP-binding_C"/>
    <property type="match status" value="1"/>
</dbReference>
<dbReference type="GO" id="GO:0016405">
    <property type="term" value="F:CoA-ligase activity"/>
    <property type="evidence" value="ECO:0007669"/>
    <property type="project" value="TreeGrafter"/>
</dbReference>
<dbReference type="OrthoDB" id="10253869at2759"/>
<evidence type="ECO:0000256" key="4">
    <source>
        <dbReference type="ARBA" id="ARBA00023140"/>
    </source>
</evidence>
<dbReference type="PANTHER" id="PTHR24096">
    <property type="entry name" value="LONG-CHAIN-FATTY-ACID--COA LIGASE"/>
    <property type="match status" value="1"/>
</dbReference>
<reference evidence="7 8" key="1">
    <citation type="journal article" date="2015" name="Nat. Commun.">
        <title>Outbred genome sequencing and CRISPR/Cas9 gene editing in butterflies.</title>
        <authorList>
            <person name="Li X."/>
            <person name="Fan D."/>
            <person name="Zhang W."/>
            <person name="Liu G."/>
            <person name="Zhang L."/>
            <person name="Zhao L."/>
            <person name="Fang X."/>
            <person name="Chen L."/>
            <person name="Dong Y."/>
            <person name="Chen Y."/>
            <person name="Ding Y."/>
            <person name="Zhao R."/>
            <person name="Feng M."/>
            <person name="Zhu Y."/>
            <person name="Feng Y."/>
            <person name="Jiang X."/>
            <person name="Zhu D."/>
            <person name="Xiang H."/>
            <person name="Feng X."/>
            <person name="Li S."/>
            <person name="Wang J."/>
            <person name="Zhang G."/>
            <person name="Kronforst M.R."/>
            <person name="Wang W."/>
        </authorList>
    </citation>
    <scope>NUCLEOTIDE SEQUENCE [LARGE SCALE GENOMIC DNA]</scope>
    <source>
        <strain evidence="7">Ya'a_city_454_Pm</strain>
        <tissue evidence="7">Whole body</tissue>
    </source>
</reference>
<evidence type="ECO:0000259" key="6">
    <source>
        <dbReference type="Pfam" id="PF13193"/>
    </source>
</evidence>
<dbReference type="EMBL" id="KQ461181">
    <property type="protein sequence ID" value="KPJ07625.1"/>
    <property type="molecule type" value="Genomic_DNA"/>
</dbReference>
<organism evidence="7 8">
    <name type="scientific">Papilio machaon</name>
    <name type="common">Old World swallowtail butterfly</name>
    <dbReference type="NCBI Taxonomy" id="76193"/>
    <lineage>
        <taxon>Eukaryota</taxon>
        <taxon>Metazoa</taxon>
        <taxon>Ecdysozoa</taxon>
        <taxon>Arthropoda</taxon>
        <taxon>Hexapoda</taxon>
        <taxon>Insecta</taxon>
        <taxon>Pterygota</taxon>
        <taxon>Neoptera</taxon>
        <taxon>Endopterygota</taxon>
        <taxon>Lepidoptera</taxon>
        <taxon>Glossata</taxon>
        <taxon>Ditrysia</taxon>
        <taxon>Papilionoidea</taxon>
        <taxon>Papilionidae</taxon>
        <taxon>Papilioninae</taxon>
        <taxon>Papilio</taxon>
    </lineage>
</organism>
<accession>A0A194QRL9</accession>
<dbReference type="InterPro" id="IPR042099">
    <property type="entry name" value="ANL_N_sf"/>
</dbReference>
<dbReference type="PANTHER" id="PTHR24096:SF149">
    <property type="entry name" value="AMP-BINDING DOMAIN-CONTAINING PROTEIN-RELATED"/>
    <property type="match status" value="1"/>
</dbReference>
<keyword evidence="3" id="KW-0436">Ligase</keyword>
<name>A0A194QRL9_PAPMA</name>
<dbReference type="PROSITE" id="PS00455">
    <property type="entry name" value="AMP_BINDING"/>
    <property type="match status" value="1"/>
</dbReference>
<evidence type="ECO:0000259" key="5">
    <source>
        <dbReference type="Pfam" id="PF00501"/>
    </source>
</evidence>
<comment type="similarity">
    <text evidence="2">Belongs to the ATP-dependent AMP-binding enzyme family.</text>
</comment>
<keyword evidence="4" id="KW-0576">Peroxisome</keyword>
<proteinExistence type="inferred from homology"/>
<dbReference type="InParanoid" id="A0A194QRL9"/>
<dbReference type="SUPFAM" id="SSF56801">
    <property type="entry name" value="Acetyl-CoA synthetase-like"/>
    <property type="match status" value="1"/>
</dbReference>
<dbReference type="AlphaFoldDB" id="A0A194QRL9"/>
<feature type="domain" description="AMP-binding enzyme C-terminal" evidence="6">
    <location>
        <begin position="434"/>
        <end position="510"/>
    </location>
</feature>
<feature type="domain" description="AMP-dependent synthetase/ligase" evidence="5">
    <location>
        <begin position="29"/>
        <end position="384"/>
    </location>
</feature>
<sequence length="528" mass="58681">MNGIIYGDQNIFLPSHGNFGRYLLDNILKFKDKIALINGASDEKITFIELAQRAVNFTSYLKEQGVKQNDVVALCSENRIEFMVTVIAVFSSGATLACINNTYSDDEITHSLDIAKPKYIVLSPVTHQKYDKIIKSRKDIEKIIVFENTKNTDIINFDDIVSKRNVDVNTYKHVDLKGGTALILYSSGTTGLAKGAKITHTNLITSAQQPLPSTRDLSTIFVAPWSSTMGLICSLREIVKGKTIAFLSRFNERHYLNAIQKYKIAILTVAPPVVVILCKSTIAKEYDISSVEIIHCGGAPLNKSVITELKSKYPHIKYLVQGYGMTEATGSITAETEDEFKEGSVGKIVPGNIIKIVDVETRKILGPGQTGEVCVKGAAQFDGYIGKDSKDEFDEDGFYKTGDIAYYDEDGYFYVVDRIKELIKYKAWQVPPSELEDLLLQHPAVKDAAVSALPDVLAGELPIAFIVKQPNAKVTERDVVEFIDKKVSPWKRLRGGVIFVQEIPRTSSGKIIRRKLREMLPKLPASKL</sequence>
<dbReference type="GO" id="GO:0005777">
    <property type="term" value="C:peroxisome"/>
    <property type="evidence" value="ECO:0007669"/>
    <property type="project" value="UniProtKB-SubCell"/>
</dbReference>
<dbReference type="InterPro" id="IPR000873">
    <property type="entry name" value="AMP-dep_synth/lig_dom"/>
</dbReference>
<protein>
    <submittedName>
        <fullName evidence="7">Luciferin 4-monooxygenase</fullName>
    </submittedName>
</protein>
<keyword evidence="8" id="KW-1185">Reference proteome</keyword>
<evidence type="ECO:0000313" key="8">
    <source>
        <dbReference type="Proteomes" id="UP000053240"/>
    </source>
</evidence>
<dbReference type="Pfam" id="PF00501">
    <property type="entry name" value="AMP-binding"/>
    <property type="match status" value="1"/>
</dbReference>
<keyword evidence="7" id="KW-0503">Monooxygenase</keyword>
<dbReference type="KEGG" id="pmac:106718768"/>
<dbReference type="GO" id="GO:0004497">
    <property type="term" value="F:monooxygenase activity"/>
    <property type="evidence" value="ECO:0007669"/>
    <property type="project" value="UniProtKB-KW"/>
</dbReference>
<dbReference type="Gene3D" id="3.40.50.12780">
    <property type="entry name" value="N-terminal domain of ligase-like"/>
    <property type="match status" value="1"/>
</dbReference>
<dbReference type="InterPro" id="IPR045851">
    <property type="entry name" value="AMP-bd_C_sf"/>
</dbReference>
<dbReference type="InterPro" id="IPR020845">
    <property type="entry name" value="AMP-binding_CS"/>
</dbReference>
<dbReference type="InterPro" id="IPR025110">
    <property type="entry name" value="AMP-bd_C"/>
</dbReference>
<comment type="subcellular location">
    <subcellularLocation>
        <location evidence="1">Peroxisome</location>
    </subcellularLocation>
</comment>
<evidence type="ECO:0000256" key="1">
    <source>
        <dbReference type="ARBA" id="ARBA00004275"/>
    </source>
</evidence>